<comment type="caution">
    <text evidence="2">The sequence shown here is derived from an EMBL/GenBank/DDBJ whole genome shotgun (WGS) entry which is preliminary data.</text>
</comment>
<protein>
    <submittedName>
        <fullName evidence="2">Alpha/beta hydrolase fold domain-containing protein</fullName>
    </submittedName>
</protein>
<dbReference type="RefSeq" id="WP_201724613.1">
    <property type="nucleotide sequence ID" value="NZ_JBIUVS010000005.1"/>
</dbReference>
<dbReference type="Gene3D" id="3.40.50.1820">
    <property type="entry name" value="alpha/beta hydrolase"/>
    <property type="match status" value="1"/>
</dbReference>
<dbReference type="AlphaFoldDB" id="A0ABD5J8S5"/>
<dbReference type="GO" id="GO:0016787">
    <property type="term" value="F:hydrolase activity"/>
    <property type="evidence" value="ECO:0007669"/>
    <property type="project" value="UniProtKB-KW"/>
</dbReference>
<organism evidence="2 3">
    <name type="scientific">Streptomyces antimycoticus</name>
    <dbReference type="NCBI Taxonomy" id="68175"/>
    <lineage>
        <taxon>Bacteria</taxon>
        <taxon>Bacillati</taxon>
        <taxon>Actinomycetota</taxon>
        <taxon>Actinomycetes</taxon>
        <taxon>Kitasatosporales</taxon>
        <taxon>Streptomycetaceae</taxon>
        <taxon>Streptomyces</taxon>
        <taxon>Streptomyces violaceusniger group</taxon>
    </lineage>
</organism>
<dbReference type="Proteomes" id="UP001354649">
    <property type="component" value="Unassembled WGS sequence"/>
</dbReference>
<name>A0ABD5J8S5_9ACTN</name>
<feature type="domain" description="Alpha/beta hydrolase fold-3" evidence="1">
    <location>
        <begin position="6"/>
        <end position="49"/>
    </location>
</feature>
<evidence type="ECO:0000313" key="3">
    <source>
        <dbReference type="Proteomes" id="UP001354649"/>
    </source>
</evidence>
<dbReference type="InterPro" id="IPR029058">
    <property type="entry name" value="AB_hydrolase_fold"/>
</dbReference>
<keyword evidence="2" id="KW-0378">Hydrolase</keyword>
<reference evidence="2 3" key="1">
    <citation type="submission" date="2023-11" db="EMBL/GenBank/DDBJ databases">
        <title>30 novel species of actinomycetes from the DSMZ collection.</title>
        <authorList>
            <person name="Nouioui I."/>
        </authorList>
    </citation>
    <scope>NUCLEOTIDE SEQUENCE [LARGE SCALE GENOMIC DNA]</scope>
    <source>
        <strain evidence="2 3">DSM 41602</strain>
    </source>
</reference>
<sequence length="73" mass="8267">MPRYTVPPAYIEVGQLDVFRDEDTDYVTKLSRAGVPVEFHLHPGGPHEFDSIAFTSDVARRAIADRIRVLELI</sequence>
<evidence type="ECO:0000259" key="1">
    <source>
        <dbReference type="Pfam" id="PF07859"/>
    </source>
</evidence>
<dbReference type="InterPro" id="IPR013094">
    <property type="entry name" value="AB_hydrolase_3"/>
</dbReference>
<gene>
    <name evidence="2" type="ORF">V2K49_13655</name>
</gene>
<accession>A0ABD5J8S5</accession>
<dbReference type="Pfam" id="PF07859">
    <property type="entry name" value="Abhydrolase_3"/>
    <property type="match status" value="1"/>
</dbReference>
<dbReference type="SUPFAM" id="SSF53474">
    <property type="entry name" value="alpha/beta-Hydrolases"/>
    <property type="match status" value="1"/>
</dbReference>
<evidence type="ECO:0000313" key="2">
    <source>
        <dbReference type="EMBL" id="MEE4584192.1"/>
    </source>
</evidence>
<dbReference type="EMBL" id="JAZBJQ010000008">
    <property type="protein sequence ID" value="MEE4584192.1"/>
    <property type="molecule type" value="Genomic_DNA"/>
</dbReference>
<proteinExistence type="predicted"/>